<feature type="compositionally biased region" description="Polar residues" evidence="5">
    <location>
        <begin position="118"/>
        <end position="127"/>
    </location>
</feature>
<dbReference type="Pfam" id="PF08590">
    <property type="entry name" value="DUF1771"/>
    <property type="match status" value="1"/>
</dbReference>
<feature type="region of interest" description="Disordered" evidence="5">
    <location>
        <begin position="430"/>
        <end position="458"/>
    </location>
</feature>
<dbReference type="SMART" id="SM00356">
    <property type="entry name" value="ZnF_C3H1"/>
    <property type="match status" value="2"/>
</dbReference>
<feature type="region of interest" description="Disordered" evidence="5">
    <location>
        <begin position="220"/>
        <end position="253"/>
    </location>
</feature>
<dbReference type="OrthoDB" id="3247158at2759"/>
<evidence type="ECO:0000256" key="1">
    <source>
        <dbReference type="ARBA" id="ARBA00022723"/>
    </source>
</evidence>
<feature type="region of interest" description="Disordered" evidence="5">
    <location>
        <begin position="589"/>
        <end position="610"/>
    </location>
</feature>
<dbReference type="PANTHER" id="PTHR46651:SF1">
    <property type="entry name" value="SMALL MUTS RELATED FAMILY PROTEIN"/>
    <property type="match status" value="1"/>
</dbReference>
<feature type="domain" description="C3H1-type" evidence="6">
    <location>
        <begin position="495"/>
        <end position="517"/>
    </location>
</feature>
<name>A0A067N5T3_BOTB1</name>
<dbReference type="EMBL" id="KL198020">
    <property type="protein sequence ID" value="KDQ19151.1"/>
    <property type="molecule type" value="Genomic_DNA"/>
</dbReference>
<dbReference type="AlphaFoldDB" id="A0A067N5T3"/>
<dbReference type="Gene3D" id="3.30.1370.110">
    <property type="match status" value="1"/>
</dbReference>
<evidence type="ECO:0000256" key="2">
    <source>
        <dbReference type="ARBA" id="ARBA00022771"/>
    </source>
</evidence>
<feature type="compositionally biased region" description="Polar residues" evidence="5">
    <location>
        <begin position="275"/>
        <end position="287"/>
    </location>
</feature>
<proteinExistence type="predicted"/>
<evidence type="ECO:0000256" key="5">
    <source>
        <dbReference type="SAM" id="MobiDB-lite"/>
    </source>
</evidence>
<dbReference type="InterPro" id="IPR036855">
    <property type="entry name" value="Znf_CCCH_sf"/>
</dbReference>
<dbReference type="CDD" id="cd14279">
    <property type="entry name" value="CUE"/>
    <property type="match status" value="1"/>
</dbReference>
<feature type="compositionally biased region" description="Low complexity" evidence="5">
    <location>
        <begin position="438"/>
        <end position="448"/>
    </location>
</feature>
<dbReference type="InterPro" id="IPR013899">
    <property type="entry name" value="DUF1771"/>
</dbReference>
<dbReference type="InterPro" id="IPR053242">
    <property type="entry name" value="PAM2-like_domain"/>
</dbReference>
<feature type="zinc finger region" description="C3H1-type" evidence="4">
    <location>
        <begin position="518"/>
        <end position="545"/>
    </location>
</feature>
<feature type="compositionally biased region" description="Low complexity" evidence="5">
    <location>
        <begin position="171"/>
        <end position="188"/>
    </location>
</feature>
<feature type="domain" description="C3H1-type" evidence="6">
    <location>
        <begin position="518"/>
        <end position="545"/>
    </location>
</feature>
<feature type="region of interest" description="Disordered" evidence="5">
    <location>
        <begin position="266"/>
        <end position="351"/>
    </location>
</feature>
<dbReference type="InterPro" id="IPR036063">
    <property type="entry name" value="Smr_dom_sf"/>
</dbReference>
<evidence type="ECO:0000259" key="6">
    <source>
        <dbReference type="PROSITE" id="PS50103"/>
    </source>
</evidence>
<keyword evidence="2 4" id="KW-0863">Zinc-finger</keyword>
<dbReference type="PANTHER" id="PTHR46651">
    <property type="entry name" value="POLYADENYLATE-BINDING PROTEIN-INTERACTING PROTEIN 7"/>
    <property type="match status" value="1"/>
</dbReference>
<sequence>MPDPTLPASKFLHIRAFLSSLAKEYGRTDIPGIPLENEGADTGDDGDLGKDKDITRRVVALLEEENEDELRDLLKESFGISDDSALDQCVLELMHKHKDDLSNAPLVFLTPTKRPISRPSSRASTHSYRGRPETPTSATNSLLSHSLRRPHTPVGSPLGPAAQLGSAGSHATARNTNSPSSSPTPAHATALINRGASTAGSQPSSPIASPRFLNAKAAEFRPISRPNPSTPGSLGRTDTPSPDLWSNSAQATARPTSRLAIAAPLVPNSGFFPQPRTQTPSSLQNQPELHPSFDDEDDEFSPFGKRPVSDKNGGATHLRRFPTGPMSDSEWSDSAPGTSPGGHPGLQRSYSSDIDQQGYSYAAFYPRGDGSDHANGEGALEHDMDGMTPLDVLYSIFGTTIPPATLEDALTQNGYDFEAAMTWLMDKTQSHTNNGQSAATHHPAVATPTPRPHQMTPTSGRVVVVPRDAYVPGKPGLNNGRQSPRYGNRSPAPVGGNRVCRYFLSGECRRADCRFSHDVERALCRFWLRNQCAKGDQCEFLHTLPKDGDLSTWTAALSQADAAGSQNGGRPQTPPVDEFPALSHAELAAGRGRGSPLPGQYRPKASSFDPGRTRFATAAKKSMQSPPAQSTVTGSRYAAFPFASYPGAHRNAAVTPRPSPRIKLRPPSLLPSLPTGQSINALYMSYRQSALKFGALRNASLTRAAEAWKRGDHAAAKEFSKEAHAYNAQMSAEAAEAASKLIQARVKVAMEAVRQRDSSWSDDPGDRTRRGKSCGAGLGVCLGVASNAACGHDGPKMTTEEKTECLLDLHGLHSNEAVEVLEDFVMALEKEHHFGLTYVIVGEEKHTGTQDAARGASRARLAAGVREWLSKWGYPWSEREGVICVDILTHAQY</sequence>
<evidence type="ECO:0000313" key="8">
    <source>
        <dbReference type="EMBL" id="KDQ19151.1"/>
    </source>
</evidence>
<feature type="compositionally biased region" description="Polar residues" evidence="5">
    <location>
        <begin position="226"/>
        <end position="253"/>
    </location>
</feature>
<dbReference type="Pfam" id="PF00642">
    <property type="entry name" value="zf-CCCH"/>
    <property type="match status" value="1"/>
</dbReference>
<feature type="region of interest" description="Disordered" evidence="5">
    <location>
        <begin position="471"/>
        <end position="491"/>
    </location>
</feature>
<evidence type="ECO:0000313" key="9">
    <source>
        <dbReference type="Proteomes" id="UP000027195"/>
    </source>
</evidence>
<evidence type="ECO:0000256" key="3">
    <source>
        <dbReference type="ARBA" id="ARBA00022833"/>
    </source>
</evidence>
<feature type="region of interest" description="Disordered" evidence="5">
    <location>
        <begin position="111"/>
        <end position="188"/>
    </location>
</feature>
<evidence type="ECO:0008006" key="10">
    <source>
        <dbReference type="Google" id="ProtNLM"/>
    </source>
</evidence>
<dbReference type="Gene3D" id="3.30.1370.210">
    <property type="match status" value="1"/>
</dbReference>
<evidence type="ECO:0000259" key="7">
    <source>
        <dbReference type="PROSITE" id="PS50828"/>
    </source>
</evidence>
<evidence type="ECO:0000256" key="4">
    <source>
        <dbReference type="PROSITE-ProRule" id="PRU00723"/>
    </source>
</evidence>
<dbReference type="InParanoid" id="A0A067N5T3"/>
<feature type="compositionally biased region" description="Polar residues" evidence="5">
    <location>
        <begin position="134"/>
        <end position="144"/>
    </location>
</feature>
<dbReference type="SUPFAM" id="SSF90229">
    <property type="entry name" value="CCCH zinc finger"/>
    <property type="match status" value="1"/>
</dbReference>
<dbReference type="InterPro" id="IPR002625">
    <property type="entry name" value="Smr_dom"/>
</dbReference>
<dbReference type="PROSITE" id="PS50103">
    <property type="entry name" value="ZF_C3H1"/>
    <property type="match status" value="2"/>
</dbReference>
<reference evidence="9" key="1">
    <citation type="journal article" date="2014" name="Proc. Natl. Acad. Sci. U.S.A.">
        <title>Extensive sampling of basidiomycete genomes demonstrates inadequacy of the white-rot/brown-rot paradigm for wood decay fungi.</title>
        <authorList>
            <person name="Riley R."/>
            <person name="Salamov A.A."/>
            <person name="Brown D.W."/>
            <person name="Nagy L.G."/>
            <person name="Floudas D."/>
            <person name="Held B.W."/>
            <person name="Levasseur A."/>
            <person name="Lombard V."/>
            <person name="Morin E."/>
            <person name="Otillar R."/>
            <person name="Lindquist E.A."/>
            <person name="Sun H."/>
            <person name="LaButti K.M."/>
            <person name="Schmutz J."/>
            <person name="Jabbour D."/>
            <person name="Luo H."/>
            <person name="Baker S.E."/>
            <person name="Pisabarro A.G."/>
            <person name="Walton J.D."/>
            <person name="Blanchette R.A."/>
            <person name="Henrissat B."/>
            <person name="Martin F."/>
            <person name="Cullen D."/>
            <person name="Hibbett D.S."/>
            <person name="Grigoriev I.V."/>
        </authorList>
    </citation>
    <scope>NUCLEOTIDE SEQUENCE [LARGE SCALE GENOMIC DNA]</scope>
    <source>
        <strain evidence="9">FD-172 SS1</strain>
    </source>
</reference>
<protein>
    <recommendedName>
        <fullName evidence="10">Smr domain-containing protein</fullName>
    </recommendedName>
</protein>
<dbReference type="STRING" id="930990.A0A067N5T3"/>
<feature type="zinc finger region" description="C3H1-type" evidence="4">
    <location>
        <begin position="495"/>
        <end position="517"/>
    </location>
</feature>
<organism evidence="8 9">
    <name type="scientific">Botryobasidium botryosum (strain FD-172 SS1)</name>
    <dbReference type="NCBI Taxonomy" id="930990"/>
    <lineage>
        <taxon>Eukaryota</taxon>
        <taxon>Fungi</taxon>
        <taxon>Dikarya</taxon>
        <taxon>Basidiomycota</taxon>
        <taxon>Agaricomycotina</taxon>
        <taxon>Agaricomycetes</taxon>
        <taxon>Cantharellales</taxon>
        <taxon>Botryobasidiaceae</taxon>
        <taxon>Botryobasidium</taxon>
    </lineage>
</organism>
<keyword evidence="1 4" id="KW-0479">Metal-binding</keyword>
<dbReference type="InterPro" id="IPR000571">
    <property type="entry name" value="Znf_CCCH"/>
</dbReference>
<dbReference type="SUPFAM" id="SSF160443">
    <property type="entry name" value="SMR domain-like"/>
    <property type="match status" value="1"/>
</dbReference>
<gene>
    <name evidence="8" type="ORF">BOTBODRAFT_103526</name>
</gene>
<keyword evidence="9" id="KW-1185">Reference proteome</keyword>
<dbReference type="GO" id="GO:0008270">
    <property type="term" value="F:zinc ion binding"/>
    <property type="evidence" value="ECO:0007669"/>
    <property type="project" value="UniProtKB-KW"/>
</dbReference>
<feature type="domain" description="Smr" evidence="7">
    <location>
        <begin position="807"/>
        <end position="888"/>
    </location>
</feature>
<dbReference type="PROSITE" id="PS50828">
    <property type="entry name" value="SMR"/>
    <property type="match status" value="1"/>
</dbReference>
<dbReference type="Proteomes" id="UP000027195">
    <property type="component" value="Unassembled WGS sequence"/>
</dbReference>
<dbReference type="SMART" id="SM01162">
    <property type="entry name" value="DUF1771"/>
    <property type="match status" value="1"/>
</dbReference>
<dbReference type="HOGENOM" id="CLU_014934_0_0_1"/>
<dbReference type="Pfam" id="PF14608">
    <property type="entry name" value="zf-CCCH_2"/>
    <property type="match status" value="1"/>
</dbReference>
<accession>A0A067N5T3</accession>
<keyword evidence="3 4" id="KW-0862">Zinc</keyword>